<reference evidence="2 3" key="1">
    <citation type="submission" date="2019-05" db="EMBL/GenBank/DDBJ databases">
        <title>Another draft genome of Portunus trituberculatus and its Hox gene families provides insights of decapod evolution.</title>
        <authorList>
            <person name="Jeong J.-H."/>
            <person name="Song I."/>
            <person name="Kim S."/>
            <person name="Choi T."/>
            <person name="Kim D."/>
            <person name="Ryu S."/>
            <person name="Kim W."/>
        </authorList>
    </citation>
    <scope>NUCLEOTIDE SEQUENCE [LARGE SCALE GENOMIC DNA]</scope>
    <source>
        <tissue evidence="2">Muscle</tissue>
    </source>
</reference>
<name>A0A5B7I2A7_PORTR</name>
<dbReference type="Proteomes" id="UP000324222">
    <property type="component" value="Unassembled WGS sequence"/>
</dbReference>
<gene>
    <name evidence="2" type="ORF">E2C01_069252</name>
</gene>
<sequence>MRSRSSHHSSQGKEQQENEDGLSRFTGGRSSLDTRPGIHPALWKYLTIRYNEYQMAPDEHSKLKAQDGQATRMYFSIQSLSLLPGSVSQIPTCTRYLTVKLIAMSMVGGDAPPRTMDIKKRMSSRSELFMLL</sequence>
<evidence type="ECO:0000313" key="2">
    <source>
        <dbReference type="EMBL" id="MPC74874.1"/>
    </source>
</evidence>
<feature type="region of interest" description="Disordered" evidence="1">
    <location>
        <begin position="1"/>
        <end position="37"/>
    </location>
</feature>
<comment type="caution">
    <text evidence="2">The sequence shown here is derived from an EMBL/GenBank/DDBJ whole genome shotgun (WGS) entry which is preliminary data.</text>
</comment>
<keyword evidence="3" id="KW-1185">Reference proteome</keyword>
<protein>
    <submittedName>
        <fullName evidence="2">Uncharacterized protein</fullName>
    </submittedName>
</protein>
<organism evidence="2 3">
    <name type="scientific">Portunus trituberculatus</name>
    <name type="common">Swimming crab</name>
    <name type="synonym">Neptunus trituberculatus</name>
    <dbReference type="NCBI Taxonomy" id="210409"/>
    <lineage>
        <taxon>Eukaryota</taxon>
        <taxon>Metazoa</taxon>
        <taxon>Ecdysozoa</taxon>
        <taxon>Arthropoda</taxon>
        <taxon>Crustacea</taxon>
        <taxon>Multicrustacea</taxon>
        <taxon>Malacostraca</taxon>
        <taxon>Eumalacostraca</taxon>
        <taxon>Eucarida</taxon>
        <taxon>Decapoda</taxon>
        <taxon>Pleocyemata</taxon>
        <taxon>Brachyura</taxon>
        <taxon>Eubrachyura</taxon>
        <taxon>Portunoidea</taxon>
        <taxon>Portunidae</taxon>
        <taxon>Portuninae</taxon>
        <taxon>Portunus</taxon>
    </lineage>
</organism>
<evidence type="ECO:0000256" key="1">
    <source>
        <dbReference type="SAM" id="MobiDB-lite"/>
    </source>
</evidence>
<dbReference type="EMBL" id="VSRR010039916">
    <property type="protein sequence ID" value="MPC74874.1"/>
    <property type="molecule type" value="Genomic_DNA"/>
</dbReference>
<accession>A0A5B7I2A7</accession>
<proteinExistence type="predicted"/>
<evidence type="ECO:0000313" key="3">
    <source>
        <dbReference type="Proteomes" id="UP000324222"/>
    </source>
</evidence>
<dbReference type="AlphaFoldDB" id="A0A5B7I2A7"/>